<proteinExistence type="predicted"/>
<organism evidence="1">
    <name type="scientific">Anguilla anguilla</name>
    <name type="common">European freshwater eel</name>
    <name type="synonym">Muraena anguilla</name>
    <dbReference type="NCBI Taxonomy" id="7936"/>
    <lineage>
        <taxon>Eukaryota</taxon>
        <taxon>Metazoa</taxon>
        <taxon>Chordata</taxon>
        <taxon>Craniata</taxon>
        <taxon>Vertebrata</taxon>
        <taxon>Euteleostomi</taxon>
        <taxon>Actinopterygii</taxon>
        <taxon>Neopterygii</taxon>
        <taxon>Teleostei</taxon>
        <taxon>Anguilliformes</taxon>
        <taxon>Anguillidae</taxon>
        <taxon>Anguilla</taxon>
    </lineage>
</organism>
<reference evidence="1" key="2">
    <citation type="journal article" date="2015" name="Fish Shellfish Immunol.">
        <title>Early steps in the European eel (Anguilla anguilla)-Vibrio vulnificus interaction in the gills: Role of the RtxA13 toxin.</title>
        <authorList>
            <person name="Callol A."/>
            <person name="Pajuelo D."/>
            <person name="Ebbesson L."/>
            <person name="Teles M."/>
            <person name="MacKenzie S."/>
            <person name="Amaro C."/>
        </authorList>
    </citation>
    <scope>NUCLEOTIDE SEQUENCE</scope>
</reference>
<protein>
    <submittedName>
        <fullName evidence="1">Uncharacterized protein</fullName>
    </submittedName>
</protein>
<sequence length="33" mass="3790">MPGVLLYKLILTELTRTLLIMRAHLLALVQQQV</sequence>
<dbReference type="EMBL" id="GBXM01107190">
    <property type="protein sequence ID" value="JAH01387.1"/>
    <property type="molecule type" value="Transcribed_RNA"/>
</dbReference>
<name>A0A0E9PAU5_ANGAN</name>
<dbReference type="AlphaFoldDB" id="A0A0E9PAU5"/>
<reference evidence="1" key="1">
    <citation type="submission" date="2014-11" db="EMBL/GenBank/DDBJ databases">
        <authorList>
            <person name="Amaro Gonzalez C."/>
        </authorList>
    </citation>
    <scope>NUCLEOTIDE SEQUENCE</scope>
</reference>
<accession>A0A0E9PAU5</accession>
<evidence type="ECO:0000313" key="1">
    <source>
        <dbReference type="EMBL" id="JAH01387.1"/>
    </source>
</evidence>